<keyword evidence="1" id="KW-1133">Transmembrane helix</keyword>
<gene>
    <name evidence="2" type="ORF">FLL46_15055</name>
</gene>
<dbReference type="EMBL" id="VIKS01000009">
    <property type="protein sequence ID" value="TQV87121.1"/>
    <property type="molecule type" value="Genomic_DNA"/>
</dbReference>
<dbReference type="InterPro" id="IPR036249">
    <property type="entry name" value="Thioredoxin-like_sf"/>
</dbReference>
<dbReference type="PANTHER" id="PTHR36057:SF1">
    <property type="entry name" value="LIPOPROTEIN LIPID ATTACHMENT SITE-LIKE PROTEIN, PUTATIVE (DUF1223)-RELATED"/>
    <property type="match status" value="1"/>
</dbReference>
<accession>A0A545UCC0</accession>
<reference evidence="2 3" key="1">
    <citation type="submission" date="2019-07" db="EMBL/GenBank/DDBJ databases">
        <title>Draft genome for Aliikangiella sp. M105.</title>
        <authorList>
            <person name="Wang G."/>
        </authorList>
    </citation>
    <scope>NUCLEOTIDE SEQUENCE [LARGE SCALE GENOMIC DNA]</scope>
    <source>
        <strain evidence="2 3">M105</strain>
    </source>
</reference>
<protein>
    <submittedName>
        <fullName evidence="2">DUF1223 domain-containing protein</fullName>
    </submittedName>
</protein>
<dbReference type="RefSeq" id="WP_142932137.1">
    <property type="nucleotide sequence ID" value="NZ_ML660165.1"/>
</dbReference>
<dbReference type="OrthoDB" id="9808254at2"/>
<keyword evidence="1" id="KW-0812">Transmembrane</keyword>
<dbReference type="Proteomes" id="UP000315439">
    <property type="component" value="Unassembled WGS sequence"/>
</dbReference>
<dbReference type="AlphaFoldDB" id="A0A545UCC0"/>
<dbReference type="PANTHER" id="PTHR36057">
    <property type="match status" value="1"/>
</dbReference>
<evidence type="ECO:0000313" key="3">
    <source>
        <dbReference type="Proteomes" id="UP000315439"/>
    </source>
</evidence>
<keyword evidence="1" id="KW-0472">Membrane</keyword>
<evidence type="ECO:0000256" key="1">
    <source>
        <dbReference type="SAM" id="Phobius"/>
    </source>
</evidence>
<sequence>MRIKVSSDGISNKNRIALNATVLKRTTSQVLLSFYFLFTLFFIFIMPLSANASSNQNIQNVTKSLRSEVNQNNMLELYTSQGCSSCPPAEKWISKFKNDSRLWKQIVPVNFHVDYWDFLGWKDPFASAEFTKRQREYKKTKRSRVVATPGFMVNGRGWSGWFARMPLPLAQGKPVGVISAELTQQQADIRFNPVNPIDEDLQVHVAILGFDIVTAVKRGENAGKRLSHDFVVAGYHKQPMKKVAQESSAVLSLPDVSEFELTQKAIVIWVSEKNQQAPIQVVADWL</sequence>
<evidence type="ECO:0000313" key="2">
    <source>
        <dbReference type="EMBL" id="TQV87121.1"/>
    </source>
</evidence>
<dbReference type="InterPro" id="IPR010634">
    <property type="entry name" value="DUF1223"/>
</dbReference>
<feature type="transmembrane region" description="Helical" evidence="1">
    <location>
        <begin position="30"/>
        <end position="50"/>
    </location>
</feature>
<keyword evidence="3" id="KW-1185">Reference proteome</keyword>
<proteinExistence type="predicted"/>
<name>A0A545UCC0_9GAMM</name>
<dbReference type="SUPFAM" id="SSF52833">
    <property type="entry name" value="Thioredoxin-like"/>
    <property type="match status" value="1"/>
</dbReference>
<dbReference type="Pfam" id="PF06764">
    <property type="entry name" value="DUF1223"/>
    <property type="match status" value="1"/>
</dbReference>
<organism evidence="2 3">
    <name type="scientific">Aliikangiella coralliicola</name>
    <dbReference type="NCBI Taxonomy" id="2592383"/>
    <lineage>
        <taxon>Bacteria</taxon>
        <taxon>Pseudomonadati</taxon>
        <taxon>Pseudomonadota</taxon>
        <taxon>Gammaproteobacteria</taxon>
        <taxon>Oceanospirillales</taxon>
        <taxon>Pleioneaceae</taxon>
        <taxon>Aliikangiella</taxon>
    </lineage>
</organism>
<comment type="caution">
    <text evidence="2">The sequence shown here is derived from an EMBL/GenBank/DDBJ whole genome shotgun (WGS) entry which is preliminary data.</text>
</comment>